<sequence>MVIKSSSGRLLTIQSCRRKVGVGKQLALNITRLWGSINRAPHCSSKASQNKAKEIYIYIYIYCEVF</sequence>
<organism evidence="1 3">
    <name type="scientific">Dorcoceras hygrometricum</name>
    <dbReference type="NCBI Taxonomy" id="472368"/>
    <lineage>
        <taxon>Eukaryota</taxon>
        <taxon>Viridiplantae</taxon>
        <taxon>Streptophyta</taxon>
        <taxon>Embryophyta</taxon>
        <taxon>Tracheophyta</taxon>
        <taxon>Spermatophyta</taxon>
        <taxon>Magnoliopsida</taxon>
        <taxon>eudicotyledons</taxon>
        <taxon>Gunneridae</taxon>
        <taxon>Pentapetalae</taxon>
        <taxon>asterids</taxon>
        <taxon>lamiids</taxon>
        <taxon>Lamiales</taxon>
        <taxon>Gesneriaceae</taxon>
        <taxon>Didymocarpoideae</taxon>
        <taxon>Trichosporeae</taxon>
        <taxon>Loxocarpinae</taxon>
        <taxon>Dorcoceras</taxon>
    </lineage>
</organism>
<dbReference type="EMBL" id="KQ999327">
    <property type="protein sequence ID" value="KZV41931.1"/>
    <property type="molecule type" value="Genomic_DNA"/>
</dbReference>
<gene>
    <name evidence="2" type="ORF">F511_24465</name>
    <name evidence="1" type="ORF">F511_41857</name>
</gene>
<proteinExistence type="predicted"/>
<evidence type="ECO:0000313" key="3">
    <source>
        <dbReference type="Proteomes" id="UP000250235"/>
    </source>
</evidence>
<dbReference type="AlphaFoldDB" id="A0A2Z7A739"/>
<protein>
    <submittedName>
        <fullName evidence="1">Uncharacterized protein</fullName>
    </submittedName>
</protein>
<reference evidence="1 3" key="1">
    <citation type="journal article" date="2015" name="Proc. Natl. Acad. Sci. U.S.A.">
        <title>The resurrection genome of Boea hygrometrica: A blueprint for survival of dehydration.</title>
        <authorList>
            <person name="Xiao L."/>
            <person name="Yang G."/>
            <person name="Zhang L."/>
            <person name="Yang X."/>
            <person name="Zhao S."/>
            <person name="Ji Z."/>
            <person name="Zhou Q."/>
            <person name="Hu M."/>
            <person name="Wang Y."/>
            <person name="Chen M."/>
            <person name="Xu Y."/>
            <person name="Jin H."/>
            <person name="Xiao X."/>
            <person name="Hu G."/>
            <person name="Bao F."/>
            <person name="Hu Y."/>
            <person name="Wan P."/>
            <person name="Li L."/>
            <person name="Deng X."/>
            <person name="Kuang T."/>
            <person name="Xiang C."/>
            <person name="Zhu J.K."/>
            <person name="Oliver M.J."/>
            <person name="He Y."/>
        </authorList>
    </citation>
    <scope>NUCLEOTIDE SEQUENCE [LARGE SCALE GENOMIC DNA]</scope>
    <source>
        <strain evidence="3">cv. XS01</strain>
    </source>
</reference>
<evidence type="ECO:0000313" key="1">
    <source>
        <dbReference type="EMBL" id="KZV14662.1"/>
    </source>
</evidence>
<name>A0A2Z7A739_9LAMI</name>
<dbReference type="Proteomes" id="UP000250235">
    <property type="component" value="Unassembled WGS sequence"/>
</dbReference>
<evidence type="ECO:0000313" key="2">
    <source>
        <dbReference type="EMBL" id="KZV41931.1"/>
    </source>
</evidence>
<dbReference type="EMBL" id="KV020268">
    <property type="protein sequence ID" value="KZV14662.1"/>
    <property type="molecule type" value="Genomic_DNA"/>
</dbReference>
<reference evidence="1" key="2">
    <citation type="submission" date="2016-02" db="EMBL/GenBank/DDBJ databases">
        <authorList>
            <person name="Alioto T."/>
            <person name="Alioto T."/>
        </authorList>
    </citation>
    <scope>NUCLEOTIDE SEQUENCE</scope>
</reference>
<keyword evidence="3" id="KW-1185">Reference proteome</keyword>
<accession>A0A2Z7A739</accession>